<reference evidence="1 2" key="1">
    <citation type="journal article" date="2010" name="Stand. Genomic Sci.">
        <title>Complete genome sequence of Segniliparus rotundus type strain (CDC 1076).</title>
        <authorList>
            <person name="Sikorski J."/>
            <person name="Lapidus A."/>
            <person name="Copeland A."/>
            <person name="Misra M."/>
            <person name="Glavina Del Rio T."/>
            <person name="Nolan M."/>
            <person name="Lucas S."/>
            <person name="Chen F."/>
            <person name="Tice H."/>
            <person name="Cheng J.F."/>
            <person name="Jando M."/>
            <person name="Schneider S."/>
            <person name="Bruce D."/>
            <person name="Goodwin L."/>
            <person name="Pitluck S."/>
            <person name="Liolios K."/>
            <person name="Mikhailova N."/>
            <person name="Pati A."/>
            <person name="Ivanova N."/>
            <person name="Mavromatis K."/>
            <person name="Chen A."/>
            <person name="Palaniappan K."/>
            <person name="Chertkov O."/>
            <person name="Land M."/>
            <person name="Hauser L."/>
            <person name="Chang Y.J."/>
            <person name="Jeffries C.D."/>
            <person name="Brettin T."/>
            <person name="Detter J.C."/>
            <person name="Han C."/>
            <person name="Rohde M."/>
            <person name="Goker M."/>
            <person name="Bristow J."/>
            <person name="Eisen J.A."/>
            <person name="Markowitz V."/>
            <person name="Hugenholtz P."/>
            <person name="Kyrpides N.C."/>
            <person name="Klenk H.P."/>
        </authorList>
    </citation>
    <scope>NUCLEOTIDE SEQUENCE [LARGE SCALE GENOMIC DNA]</scope>
    <source>
        <strain evidence="2">ATCC BAA-972 / CDC 1076 / CIP 108378 / DSM 44985 / JCM 13578</strain>
    </source>
</reference>
<dbReference type="HOGENOM" id="CLU_1561810_0_0_11"/>
<dbReference type="Gene3D" id="2.60.40.2880">
    <property type="entry name" value="MmpS1-5, C-terminal soluble domain"/>
    <property type="match status" value="1"/>
</dbReference>
<accession>D6Z8W9</accession>
<dbReference type="RefSeq" id="WP_013138852.1">
    <property type="nucleotide sequence ID" value="NC_014168.1"/>
</dbReference>
<dbReference type="InterPro" id="IPR038468">
    <property type="entry name" value="MmpS_C"/>
</dbReference>
<sequence length="171" mass="17358">MRELAERITLAHMTDLIVSSLAVSCLMGCGTGSAAPTAVPVSSAEGVAGQVVEFSVTAEPAAHAVISWGVYNNSETPAQKVLEACGDTGGPTDRPLPFHASCAAQKGSQLASVTATWVSASGDLPKLHCSIKVGGKTLTEADSPQQGAGSGGFASTNVACTHRLAWKLPPR</sequence>
<gene>
    <name evidence="1" type="ordered locus">Srot_1942</name>
</gene>
<dbReference type="EMBL" id="CP001958">
    <property type="protein sequence ID" value="ADG98399.1"/>
    <property type="molecule type" value="Genomic_DNA"/>
</dbReference>
<name>D6Z8W9_SEGRD</name>
<evidence type="ECO:0000313" key="2">
    <source>
        <dbReference type="Proteomes" id="UP000002247"/>
    </source>
</evidence>
<dbReference type="Proteomes" id="UP000002247">
    <property type="component" value="Chromosome"/>
</dbReference>
<dbReference type="KEGG" id="srt:Srot_1942"/>
<dbReference type="AlphaFoldDB" id="D6Z8W9"/>
<dbReference type="STRING" id="640132.Srot_1942"/>
<proteinExistence type="predicted"/>
<protein>
    <submittedName>
        <fullName evidence="1">Uncharacterized protein</fullName>
    </submittedName>
</protein>
<organism evidence="1 2">
    <name type="scientific">Segniliparus rotundus (strain ATCC BAA-972 / CDC 1076 / CIP 108378 / DSM 44985 / JCM 13578)</name>
    <dbReference type="NCBI Taxonomy" id="640132"/>
    <lineage>
        <taxon>Bacteria</taxon>
        <taxon>Bacillati</taxon>
        <taxon>Actinomycetota</taxon>
        <taxon>Actinomycetes</taxon>
        <taxon>Mycobacteriales</taxon>
        <taxon>Segniliparaceae</taxon>
        <taxon>Segniliparus</taxon>
    </lineage>
</organism>
<evidence type="ECO:0000313" key="1">
    <source>
        <dbReference type="EMBL" id="ADG98399.1"/>
    </source>
</evidence>
<keyword evidence="2" id="KW-1185">Reference proteome</keyword>